<comment type="similarity">
    <text evidence="1 3">Belongs to the short-chain dehydrogenases/reductases (SDR) family.</text>
</comment>
<evidence type="ECO:0000313" key="4">
    <source>
        <dbReference type="EMBL" id="MDV6230542.1"/>
    </source>
</evidence>
<dbReference type="PANTHER" id="PTHR44196:SF1">
    <property type="entry name" value="DEHYDROGENASE_REDUCTASE SDR FAMILY MEMBER 7B"/>
    <property type="match status" value="1"/>
</dbReference>
<dbReference type="GO" id="GO:0016491">
    <property type="term" value="F:oxidoreductase activity"/>
    <property type="evidence" value="ECO:0007669"/>
    <property type="project" value="UniProtKB-KW"/>
</dbReference>
<gene>
    <name evidence="4" type="ORF">R3P95_08280</name>
</gene>
<reference evidence="4 5" key="1">
    <citation type="submission" date="2023-10" db="EMBL/GenBank/DDBJ databases">
        <title>Development of a sustainable strategy for remediation of hydrocarbon-contaminated territories based on the waste exchange concept.</title>
        <authorList>
            <person name="Krivoruchko A."/>
        </authorList>
    </citation>
    <scope>NUCLEOTIDE SEQUENCE [LARGE SCALE GENOMIC DNA]</scope>
    <source>
        <strain evidence="4 5">IEGM 1322</strain>
    </source>
</reference>
<dbReference type="PRINTS" id="PR00080">
    <property type="entry name" value="SDRFAMILY"/>
</dbReference>
<dbReference type="InterPro" id="IPR036291">
    <property type="entry name" value="NAD(P)-bd_dom_sf"/>
</dbReference>
<sequence length="271" mass="28798">MPGEWRAAVTGAGSGVGREVALQLARQNWILSLADNNYDRLLDTQSQCAVSTNAAHATHLDVADRTQIESWAASSRSALGGVDAVFNVAGILYSGDVIDTPPADFDLVMATNFESVVNSSRAFLPDILKSRRGRIVNVSSAFGVMSAPGYSAYNSSKFAVRGFTEALNQELRLASRTARATCVIAGGIKTSIARTARAAPGVDQERTAELFDSRIARTTPAEAAQAIIAGAWKGKSQVKVGNDARLIDVAARVLGPHYQQLLPALQALRRL</sequence>
<dbReference type="RefSeq" id="WP_317547980.1">
    <property type="nucleotide sequence ID" value="NZ_JAWLKE010000003.1"/>
</dbReference>
<evidence type="ECO:0000313" key="5">
    <source>
        <dbReference type="Proteomes" id="UP001185899"/>
    </source>
</evidence>
<dbReference type="EMBL" id="JAWLKE010000003">
    <property type="protein sequence ID" value="MDV6230542.1"/>
    <property type="molecule type" value="Genomic_DNA"/>
</dbReference>
<dbReference type="Pfam" id="PF00106">
    <property type="entry name" value="adh_short"/>
    <property type="match status" value="1"/>
</dbReference>
<dbReference type="PRINTS" id="PR00081">
    <property type="entry name" value="GDHRDH"/>
</dbReference>
<name>A0ABU4AWD3_9NOCA</name>
<keyword evidence="5" id="KW-1185">Reference proteome</keyword>
<accession>A0ABU4AWD3</accession>
<evidence type="ECO:0000256" key="3">
    <source>
        <dbReference type="RuleBase" id="RU000363"/>
    </source>
</evidence>
<organism evidence="4 5">
    <name type="scientific">Rhodococcus cercidiphylli</name>
    <dbReference type="NCBI Taxonomy" id="489916"/>
    <lineage>
        <taxon>Bacteria</taxon>
        <taxon>Bacillati</taxon>
        <taxon>Actinomycetota</taxon>
        <taxon>Actinomycetes</taxon>
        <taxon>Mycobacteriales</taxon>
        <taxon>Nocardiaceae</taxon>
        <taxon>Rhodococcus</taxon>
    </lineage>
</organism>
<dbReference type="Gene3D" id="3.40.50.720">
    <property type="entry name" value="NAD(P)-binding Rossmann-like Domain"/>
    <property type="match status" value="1"/>
</dbReference>
<dbReference type="Proteomes" id="UP001185899">
    <property type="component" value="Unassembled WGS sequence"/>
</dbReference>
<dbReference type="SUPFAM" id="SSF51735">
    <property type="entry name" value="NAD(P)-binding Rossmann-fold domains"/>
    <property type="match status" value="1"/>
</dbReference>
<evidence type="ECO:0000256" key="2">
    <source>
        <dbReference type="ARBA" id="ARBA00023002"/>
    </source>
</evidence>
<dbReference type="EC" id="1.-.-.-" evidence="4"/>
<proteinExistence type="inferred from homology"/>
<comment type="caution">
    <text evidence="4">The sequence shown here is derived from an EMBL/GenBank/DDBJ whole genome shotgun (WGS) entry which is preliminary data.</text>
</comment>
<keyword evidence="2 4" id="KW-0560">Oxidoreductase</keyword>
<evidence type="ECO:0000256" key="1">
    <source>
        <dbReference type="ARBA" id="ARBA00006484"/>
    </source>
</evidence>
<dbReference type="CDD" id="cd05233">
    <property type="entry name" value="SDR_c"/>
    <property type="match status" value="1"/>
</dbReference>
<dbReference type="PANTHER" id="PTHR44196">
    <property type="entry name" value="DEHYDROGENASE/REDUCTASE SDR FAMILY MEMBER 7B"/>
    <property type="match status" value="1"/>
</dbReference>
<protein>
    <submittedName>
        <fullName evidence="4">SDR family oxidoreductase</fullName>
        <ecNumber evidence="4">1.-.-.-</ecNumber>
    </submittedName>
</protein>
<dbReference type="InterPro" id="IPR002347">
    <property type="entry name" value="SDR_fam"/>
</dbReference>